<proteinExistence type="predicted"/>
<dbReference type="PANTHER" id="PTHR30163:SF8">
    <property type="entry name" value="LYTIC MUREIN TRANSGLYCOSYLASE"/>
    <property type="match status" value="1"/>
</dbReference>
<dbReference type="CDD" id="cd13399">
    <property type="entry name" value="Slt35-like"/>
    <property type="match status" value="1"/>
</dbReference>
<dbReference type="SUPFAM" id="SSF53955">
    <property type="entry name" value="Lysozyme-like"/>
    <property type="match status" value="1"/>
</dbReference>
<dbReference type="HOGENOM" id="CLU_034941_1_0_11"/>
<dbReference type="PANTHER" id="PTHR30163">
    <property type="entry name" value="MEMBRANE-BOUND LYTIC MUREIN TRANSGLYCOSYLASE B"/>
    <property type="match status" value="1"/>
</dbReference>
<organism evidence="2">
    <name type="scientific">Thermobifida fusca (strain YX)</name>
    <dbReference type="NCBI Taxonomy" id="269800"/>
    <lineage>
        <taxon>Bacteria</taxon>
        <taxon>Bacillati</taxon>
        <taxon>Actinomycetota</taxon>
        <taxon>Actinomycetes</taxon>
        <taxon>Streptosporangiales</taxon>
        <taxon>Nocardiopsidaceae</taxon>
        <taxon>Thermobifida</taxon>
    </lineage>
</organism>
<keyword evidence="1" id="KW-0812">Transmembrane</keyword>
<keyword evidence="1" id="KW-0472">Membrane</keyword>
<evidence type="ECO:0000313" key="2">
    <source>
        <dbReference type="EMBL" id="AAZ56627.1"/>
    </source>
</evidence>
<dbReference type="STRING" id="269800.Tfu_2594"/>
<dbReference type="GO" id="GO:0009253">
    <property type="term" value="P:peptidoglycan catabolic process"/>
    <property type="evidence" value="ECO:0007669"/>
    <property type="project" value="TreeGrafter"/>
</dbReference>
<dbReference type="CAZy" id="GH23">
    <property type="family name" value="Glycoside Hydrolase Family 23"/>
</dbReference>
<dbReference type="Gene3D" id="1.10.530.10">
    <property type="match status" value="1"/>
</dbReference>
<dbReference type="eggNOG" id="COG2951">
    <property type="taxonomic scope" value="Bacteria"/>
</dbReference>
<protein>
    <submittedName>
        <fullName evidence="2">Similar to Membrane-bound lytic murein transglycosylase B</fullName>
    </submittedName>
</protein>
<evidence type="ECO:0000256" key="1">
    <source>
        <dbReference type="SAM" id="Phobius"/>
    </source>
</evidence>
<sequence length="298" mass="30790">MCLAESGVVVAETLSKVRTDTPPASPAPKPGMSGGWRALGVAGAAIAAVVGVTGGILGIVAFTAESSAPQLLPPGPHELGGRVETLTETNASTAEAEGVPGSRPLPSDQHAALPEIDPAWLDRVSAATGIPRRALQAYAAAQLQLLAEQPECQVSWPTLAAIGEVESRHGTYAGGELAPDGTTTVPVIGIPLDGSRGTAAIPDTDGGQLDGDPVWDRAVGPMQFIPSTWEIWGASADNSTPNPHDIDDAALSAARYLCADGRVLTTSQDWWEAILSYNRSEEYGRKVLSIAADYVNAL</sequence>
<reference evidence="2" key="1">
    <citation type="submission" date="2005-07" db="EMBL/GenBank/DDBJ databases">
        <title>Complete sequence of Thermobifida fusca YX.</title>
        <authorList>
            <consortium name="US DOE Joint Genome Institute"/>
            <person name="Copeland A."/>
            <person name="Lucas S."/>
            <person name="Lapidus A."/>
            <person name="Barry K."/>
            <person name="Detter J.C."/>
            <person name="Glavina T."/>
            <person name="Hammon N."/>
            <person name="Israni S."/>
            <person name="Pitluck S."/>
            <person name="Di Bartolo G."/>
            <person name="Chain P."/>
            <person name="Schmutz J."/>
            <person name="Larimer F."/>
            <person name="Land M."/>
            <person name="Lykidis A."/>
            <person name="Richardson P."/>
        </authorList>
    </citation>
    <scope>NUCLEOTIDE SEQUENCE</scope>
    <source>
        <strain evidence="2">YX</strain>
    </source>
</reference>
<gene>
    <name evidence="2" type="ordered locus">Tfu_2594</name>
</gene>
<keyword evidence="1" id="KW-1133">Transmembrane helix</keyword>
<name>Q47LP5_THEFY</name>
<dbReference type="EMBL" id="CP000088">
    <property type="protein sequence ID" value="AAZ56627.1"/>
    <property type="molecule type" value="Genomic_DNA"/>
</dbReference>
<dbReference type="InterPro" id="IPR023346">
    <property type="entry name" value="Lysozyme-like_dom_sf"/>
</dbReference>
<accession>Q47LP5</accession>
<dbReference type="AlphaFoldDB" id="Q47LP5"/>
<feature type="transmembrane region" description="Helical" evidence="1">
    <location>
        <begin position="38"/>
        <end position="62"/>
    </location>
</feature>
<dbReference type="KEGG" id="tfu:Tfu_2594"/>
<dbReference type="GO" id="GO:0008933">
    <property type="term" value="F:peptidoglycan lytic transglycosylase activity"/>
    <property type="evidence" value="ECO:0007669"/>
    <property type="project" value="TreeGrafter"/>
</dbReference>
<dbReference type="InterPro" id="IPR043426">
    <property type="entry name" value="MltB-like"/>
</dbReference>